<dbReference type="EMBL" id="JBEWLY010000009">
    <property type="protein sequence ID" value="MET1755016.1"/>
    <property type="molecule type" value="Genomic_DNA"/>
</dbReference>
<dbReference type="SUPFAM" id="SSF56219">
    <property type="entry name" value="DNase I-like"/>
    <property type="match status" value="1"/>
</dbReference>
<evidence type="ECO:0000256" key="1">
    <source>
        <dbReference type="SAM" id="MobiDB-lite"/>
    </source>
</evidence>
<feature type="domain" description="Endonuclease/exonuclease/phosphatase" evidence="2">
    <location>
        <begin position="30"/>
        <end position="241"/>
    </location>
</feature>
<dbReference type="GO" id="GO:0004519">
    <property type="term" value="F:endonuclease activity"/>
    <property type="evidence" value="ECO:0007669"/>
    <property type="project" value="UniProtKB-KW"/>
</dbReference>
<keyword evidence="3" id="KW-0378">Hydrolase</keyword>
<evidence type="ECO:0000259" key="2">
    <source>
        <dbReference type="Pfam" id="PF03372"/>
    </source>
</evidence>
<reference evidence="3 4" key="1">
    <citation type="submission" date="2024-07" db="EMBL/GenBank/DDBJ databases">
        <title>Novosphingobium kalidii RD2P27.</title>
        <authorList>
            <person name="Sun J.-Q."/>
        </authorList>
    </citation>
    <scope>NUCLEOTIDE SEQUENCE [LARGE SCALE GENOMIC DNA]</scope>
    <source>
        <strain evidence="3 4">RD2P27</strain>
    </source>
</reference>
<evidence type="ECO:0000313" key="4">
    <source>
        <dbReference type="Proteomes" id="UP001548713"/>
    </source>
</evidence>
<sequence>MRSLPCAEAPLPSIKSEVGERVATTTLSVLTYNIEGLAWPARRGRARYLREIGARLAKLREAGQSPDVVLFQEVFSNNAKRAVAATGYSATTSGPKRTTRAPRPRPDPLPGRSSPKRGELGIRFLGSGLAIASRYPIVHTEVQAYGRRSCAGIDCLSNKGLVLARIIMPGVPTPVDLYNTHMNSRLASRAPAEREAAAHDRQSLMASEFINRTHLDAYPLVFGGDFNMANSEARWDHFSRHQSLSLVHHVCNEPSSGCDVRMSWDGDAPWMDTQDLQFFWSGDVVSIRPVRVEAMFDGSPGSPMLSDHDGFLVTYELAWQQGRERPAAQLCRGDPDSRS</sequence>
<feature type="region of interest" description="Disordered" evidence="1">
    <location>
        <begin position="85"/>
        <end position="119"/>
    </location>
</feature>
<proteinExistence type="predicted"/>
<evidence type="ECO:0000313" key="3">
    <source>
        <dbReference type="EMBL" id="MET1755016.1"/>
    </source>
</evidence>
<name>A0ABV2CZJ6_9SPHN</name>
<gene>
    <name evidence="3" type="ORF">ABVV53_06015</name>
</gene>
<dbReference type="Gene3D" id="3.60.10.10">
    <property type="entry name" value="Endonuclease/exonuclease/phosphatase"/>
    <property type="match status" value="1"/>
</dbReference>
<keyword evidence="3" id="KW-0255">Endonuclease</keyword>
<dbReference type="InterPro" id="IPR036691">
    <property type="entry name" value="Endo/exonu/phosph_ase_sf"/>
</dbReference>
<dbReference type="InterPro" id="IPR038772">
    <property type="entry name" value="Sph/SMPD2-like"/>
</dbReference>
<dbReference type="PANTHER" id="PTHR16320">
    <property type="entry name" value="SPHINGOMYELINASE FAMILY MEMBER"/>
    <property type="match status" value="1"/>
</dbReference>
<dbReference type="RefSeq" id="WP_353983495.1">
    <property type="nucleotide sequence ID" value="NZ_JBEWLY010000009.1"/>
</dbReference>
<accession>A0ABV2CZJ6</accession>
<comment type="caution">
    <text evidence="3">The sequence shown here is derived from an EMBL/GenBank/DDBJ whole genome shotgun (WGS) entry which is preliminary data.</text>
</comment>
<organism evidence="3 4">
    <name type="scientific">Novosphingobium kalidii</name>
    <dbReference type="NCBI Taxonomy" id="3230299"/>
    <lineage>
        <taxon>Bacteria</taxon>
        <taxon>Pseudomonadati</taxon>
        <taxon>Pseudomonadota</taxon>
        <taxon>Alphaproteobacteria</taxon>
        <taxon>Sphingomonadales</taxon>
        <taxon>Sphingomonadaceae</taxon>
        <taxon>Novosphingobium</taxon>
    </lineage>
</organism>
<dbReference type="Pfam" id="PF03372">
    <property type="entry name" value="Exo_endo_phos"/>
    <property type="match status" value="1"/>
</dbReference>
<keyword evidence="3" id="KW-0540">Nuclease</keyword>
<dbReference type="PANTHER" id="PTHR16320:SF1">
    <property type="entry name" value="SPHINGOMYELINASE DDB_G0288017"/>
    <property type="match status" value="1"/>
</dbReference>
<protein>
    <submittedName>
        <fullName evidence="3">Endonuclease/exonuclease/phosphatase family protein</fullName>
    </submittedName>
</protein>
<keyword evidence="4" id="KW-1185">Reference proteome</keyword>
<dbReference type="InterPro" id="IPR005135">
    <property type="entry name" value="Endo/exonuclease/phosphatase"/>
</dbReference>
<dbReference type="Proteomes" id="UP001548713">
    <property type="component" value="Unassembled WGS sequence"/>
</dbReference>